<accession>A0A0B4XN81</accession>
<reference evidence="2 3" key="1">
    <citation type="journal article" date="2012" name="J. Bacteriol.">
        <title>Genome sequence of an alkane-degrading bacterium, Alcanivorax pacificus type strain W11-5, isolated from deep sea sediment.</title>
        <authorList>
            <person name="Lai Q."/>
            <person name="Shao Z."/>
        </authorList>
    </citation>
    <scope>NUCLEOTIDE SEQUENCE [LARGE SCALE GENOMIC DNA]</scope>
    <source>
        <strain evidence="2 3">W11-5</strain>
    </source>
</reference>
<dbReference type="HOGENOM" id="CLU_1280950_0_0_6"/>
<evidence type="ECO:0000313" key="2">
    <source>
        <dbReference type="EMBL" id="AJD47767.1"/>
    </source>
</evidence>
<feature type="signal peptide" evidence="1">
    <location>
        <begin position="1"/>
        <end position="28"/>
    </location>
</feature>
<evidence type="ECO:0000256" key="1">
    <source>
        <dbReference type="SAM" id="SignalP"/>
    </source>
</evidence>
<dbReference type="EMBL" id="CP004387">
    <property type="protein sequence ID" value="AJD47767.1"/>
    <property type="molecule type" value="Genomic_DNA"/>
</dbReference>
<name>A0A0B4XN81_9GAMM</name>
<dbReference type="Proteomes" id="UP000006764">
    <property type="component" value="Chromosome"/>
</dbReference>
<keyword evidence="1" id="KW-0732">Signal</keyword>
<organism evidence="2 3">
    <name type="scientific">Isoalcanivorax pacificus W11-5</name>
    <dbReference type="NCBI Taxonomy" id="391936"/>
    <lineage>
        <taxon>Bacteria</taxon>
        <taxon>Pseudomonadati</taxon>
        <taxon>Pseudomonadota</taxon>
        <taxon>Gammaproteobacteria</taxon>
        <taxon>Oceanospirillales</taxon>
        <taxon>Alcanivoracaceae</taxon>
        <taxon>Isoalcanivorax</taxon>
    </lineage>
</organism>
<feature type="chain" id="PRO_5002098999" description="Lipoprotein" evidence="1">
    <location>
        <begin position="29"/>
        <end position="215"/>
    </location>
</feature>
<evidence type="ECO:0008006" key="4">
    <source>
        <dbReference type="Google" id="ProtNLM"/>
    </source>
</evidence>
<keyword evidence="3" id="KW-1185">Reference proteome</keyword>
<dbReference type="AlphaFoldDB" id="A0A0B4XN81"/>
<proteinExistence type="predicted"/>
<dbReference type="OrthoDB" id="6077982at2"/>
<dbReference type="KEGG" id="apac:S7S_06755"/>
<sequence>MTYPPHFTTRRLLPAALLALALGGCLMAPDDASDYPSLDQIPMEIPPADTDLTAWQAPPQLGDYRFQGEATLEGQRTRILRYSHAQNETLIDLTLFPLPGGWDTMTPTRAVAGQYGQQRQQLIERALRHGAQEVQPMDESLVTVEGISYPVARGQLAQRYRSSTLTTLVQLTALPPVFVLATASVPSGHTEATEALLRDALLAIARLNADIIDTP</sequence>
<evidence type="ECO:0000313" key="3">
    <source>
        <dbReference type="Proteomes" id="UP000006764"/>
    </source>
</evidence>
<dbReference type="RefSeq" id="WP_008738884.1">
    <property type="nucleotide sequence ID" value="NZ_CP004387.1"/>
</dbReference>
<protein>
    <recommendedName>
        <fullName evidence="4">Lipoprotein</fullName>
    </recommendedName>
</protein>
<gene>
    <name evidence="2" type="ORF">S7S_06755</name>
</gene>